<dbReference type="GO" id="GO:0016020">
    <property type="term" value="C:membrane"/>
    <property type="evidence" value="ECO:0007669"/>
    <property type="project" value="UniProtKB-SubCell"/>
</dbReference>
<dbReference type="AlphaFoldDB" id="A0A318TLG1"/>
<feature type="domain" description="Spore germination protein N-terminal" evidence="9">
    <location>
        <begin position="24"/>
        <end position="188"/>
    </location>
</feature>
<dbReference type="InterPro" id="IPR057336">
    <property type="entry name" value="GerAC_N"/>
</dbReference>
<keyword evidence="11" id="KW-1185">Reference proteome</keyword>
<evidence type="ECO:0000256" key="6">
    <source>
        <dbReference type="ARBA" id="ARBA00023139"/>
    </source>
</evidence>
<dbReference type="InterPro" id="IPR008844">
    <property type="entry name" value="Spore_GerAC-like"/>
</dbReference>
<keyword evidence="7" id="KW-0449">Lipoprotein</keyword>
<proteinExistence type="inferred from homology"/>
<dbReference type="PANTHER" id="PTHR35789:SF1">
    <property type="entry name" value="SPORE GERMINATION PROTEIN B3"/>
    <property type="match status" value="1"/>
</dbReference>
<dbReference type="Gene3D" id="3.30.300.210">
    <property type="entry name" value="Nutrient germinant receptor protein C, domain 3"/>
    <property type="match status" value="1"/>
</dbReference>
<accession>A0A318TLG1</accession>
<comment type="subcellular location">
    <subcellularLocation>
        <location evidence="1">Membrane</location>
        <topology evidence="1">Lipid-anchor</topology>
    </subcellularLocation>
</comment>
<dbReference type="NCBIfam" id="TIGR02887">
    <property type="entry name" value="spore_ger_x_C"/>
    <property type="match status" value="1"/>
</dbReference>
<evidence type="ECO:0000259" key="8">
    <source>
        <dbReference type="Pfam" id="PF05504"/>
    </source>
</evidence>
<comment type="caution">
    <text evidence="10">The sequence shown here is derived from an EMBL/GenBank/DDBJ whole genome shotgun (WGS) entry which is preliminary data.</text>
</comment>
<evidence type="ECO:0000313" key="10">
    <source>
        <dbReference type="EMBL" id="PYF05682.1"/>
    </source>
</evidence>
<dbReference type="PANTHER" id="PTHR35789">
    <property type="entry name" value="SPORE GERMINATION PROTEIN B3"/>
    <property type="match status" value="1"/>
</dbReference>
<dbReference type="RefSeq" id="WP_107936390.1">
    <property type="nucleotide sequence ID" value="NZ_CP085009.1"/>
</dbReference>
<evidence type="ECO:0000256" key="3">
    <source>
        <dbReference type="ARBA" id="ARBA00022544"/>
    </source>
</evidence>
<dbReference type="PROSITE" id="PS51257">
    <property type="entry name" value="PROKAR_LIPOPROTEIN"/>
    <property type="match status" value="1"/>
</dbReference>
<keyword evidence="5" id="KW-0472">Membrane</keyword>
<evidence type="ECO:0000256" key="7">
    <source>
        <dbReference type="ARBA" id="ARBA00023288"/>
    </source>
</evidence>
<dbReference type="InterPro" id="IPR046953">
    <property type="entry name" value="Spore_GerAC-like_C"/>
</dbReference>
<comment type="similarity">
    <text evidence="2">Belongs to the GerABKC lipoprotein family.</text>
</comment>
<reference evidence="10 11" key="1">
    <citation type="submission" date="2018-06" db="EMBL/GenBank/DDBJ databases">
        <title>Genomic Encyclopedia of Archaeal and Bacterial Type Strains, Phase II (KMG-II): from individual species to whole genera.</title>
        <authorList>
            <person name="Goeker M."/>
        </authorList>
    </citation>
    <scope>NUCLEOTIDE SEQUENCE [LARGE SCALE GENOMIC DNA]</scope>
    <source>
        <strain evidence="10 11">KACC 16626</strain>
    </source>
</reference>
<dbReference type="OrthoDB" id="2592518at2"/>
<keyword evidence="6" id="KW-0564">Palmitate</keyword>
<dbReference type="Pfam" id="PF05504">
    <property type="entry name" value="Spore_GerAC"/>
    <property type="match status" value="1"/>
</dbReference>
<keyword evidence="4" id="KW-0732">Signal</keyword>
<evidence type="ECO:0000256" key="1">
    <source>
        <dbReference type="ARBA" id="ARBA00004635"/>
    </source>
</evidence>
<name>A0A318TLG1_9BACL</name>
<keyword evidence="3" id="KW-0309">Germination</keyword>
<gene>
    <name evidence="10" type="ORF">BJ095_11630</name>
</gene>
<organism evidence="10 11">
    <name type="scientific">Ureibacillus chungkukjangi</name>
    <dbReference type="NCBI Taxonomy" id="1202712"/>
    <lineage>
        <taxon>Bacteria</taxon>
        <taxon>Bacillati</taxon>
        <taxon>Bacillota</taxon>
        <taxon>Bacilli</taxon>
        <taxon>Bacillales</taxon>
        <taxon>Caryophanaceae</taxon>
        <taxon>Ureibacillus</taxon>
    </lineage>
</organism>
<dbReference type="EMBL" id="QJTJ01000016">
    <property type="protein sequence ID" value="PYF05682.1"/>
    <property type="molecule type" value="Genomic_DNA"/>
</dbReference>
<protein>
    <submittedName>
        <fullName evidence="10">Spore germination protein</fullName>
    </submittedName>
</protein>
<evidence type="ECO:0000256" key="4">
    <source>
        <dbReference type="ARBA" id="ARBA00022729"/>
    </source>
</evidence>
<evidence type="ECO:0000256" key="2">
    <source>
        <dbReference type="ARBA" id="ARBA00007886"/>
    </source>
</evidence>
<evidence type="ECO:0000256" key="5">
    <source>
        <dbReference type="ARBA" id="ARBA00023136"/>
    </source>
</evidence>
<dbReference type="InterPro" id="IPR038501">
    <property type="entry name" value="Spore_GerAC_C_sf"/>
</dbReference>
<feature type="domain" description="Spore germination GerAC-like C-terminal" evidence="8">
    <location>
        <begin position="197"/>
        <end position="370"/>
    </location>
</feature>
<sequence>MRKIKLILILLICCSLITGCAETKILERISLVTLIGYDNGDEDKVTATTVVRQINPEFESRVETQTETEATSKGTRIKVDMKTAKKLAAGQLRVVLYGEELAKQGIEESIQTLLSNSEISTSVYLAVVRGESKTLIEQNYEGISDIGQHLYNLIDHNIEQQQLISSTLHEIGRDNQSKVRNFALPILKKEGQFIGITGTAFFNKGKMVGELPSSDISYLVLICDSFKSGTLELSLDSESISPTVETKGDTLNLAVDSIKSKSIIKVTDAKKNEFDLNILLKCRLLETSNKIDISDPKVNKTIEKAMNEKIESEISRIIKYTKEIESDIFGFGEEYRSQVRGANLTEEKWMEMYKKMKLNINVDVEIIRNGVYE</sequence>
<evidence type="ECO:0000313" key="11">
    <source>
        <dbReference type="Proteomes" id="UP000247416"/>
    </source>
</evidence>
<dbReference type="Pfam" id="PF25198">
    <property type="entry name" value="Spore_GerAC_N"/>
    <property type="match status" value="1"/>
</dbReference>
<dbReference type="GO" id="GO:0009847">
    <property type="term" value="P:spore germination"/>
    <property type="evidence" value="ECO:0007669"/>
    <property type="project" value="InterPro"/>
</dbReference>
<dbReference type="Proteomes" id="UP000247416">
    <property type="component" value="Unassembled WGS sequence"/>
</dbReference>
<evidence type="ECO:0000259" key="9">
    <source>
        <dbReference type="Pfam" id="PF25198"/>
    </source>
</evidence>